<evidence type="ECO:0000313" key="2">
    <source>
        <dbReference type="Proteomes" id="UP001497623"/>
    </source>
</evidence>
<sequence>QMHQAFKLTAESSIEHSIGDYRISVKDGRQHLHATQGKNAYKSPPYHLQFTDENDAPLTDGILTFLDIAWPDQEPRRVYMKMVGNTARARQHLLLVTGQCGHSYRNLQFYEPLMKNKTGEYIIIHPYDGDKAAPLLKDVTTTDVTDHTKCSGLMADACWDGDNNNALFGIVLRGDPNIALKAGFGQVTSGIEVLQDIAKSSVRDKITVVDCGVVIFW</sequence>
<gene>
    <name evidence="1" type="ORF">MNOR_LOCUS36594</name>
</gene>
<accession>A0AAV2SEI1</accession>
<keyword evidence="2" id="KW-1185">Reference proteome</keyword>
<comment type="caution">
    <text evidence="1">The sequence shown here is derived from an EMBL/GenBank/DDBJ whole genome shotgun (WGS) entry which is preliminary data.</text>
</comment>
<feature type="non-terminal residue" evidence="1">
    <location>
        <position position="1"/>
    </location>
</feature>
<dbReference type="AlphaFoldDB" id="A0AAV2SEI1"/>
<evidence type="ECO:0000313" key="1">
    <source>
        <dbReference type="EMBL" id="CAL4191425.1"/>
    </source>
</evidence>
<reference evidence="1 2" key="1">
    <citation type="submission" date="2024-05" db="EMBL/GenBank/DDBJ databases">
        <authorList>
            <person name="Wallberg A."/>
        </authorList>
    </citation>
    <scope>NUCLEOTIDE SEQUENCE [LARGE SCALE GENOMIC DNA]</scope>
</reference>
<name>A0AAV2SEI1_MEGNR</name>
<protein>
    <submittedName>
        <fullName evidence="1">Uncharacterized protein</fullName>
    </submittedName>
</protein>
<dbReference type="Gene3D" id="2.40.100.10">
    <property type="entry name" value="Cyclophilin-like"/>
    <property type="match status" value="1"/>
</dbReference>
<proteinExistence type="predicted"/>
<organism evidence="1 2">
    <name type="scientific">Meganyctiphanes norvegica</name>
    <name type="common">Northern krill</name>
    <name type="synonym">Thysanopoda norvegica</name>
    <dbReference type="NCBI Taxonomy" id="48144"/>
    <lineage>
        <taxon>Eukaryota</taxon>
        <taxon>Metazoa</taxon>
        <taxon>Ecdysozoa</taxon>
        <taxon>Arthropoda</taxon>
        <taxon>Crustacea</taxon>
        <taxon>Multicrustacea</taxon>
        <taxon>Malacostraca</taxon>
        <taxon>Eumalacostraca</taxon>
        <taxon>Eucarida</taxon>
        <taxon>Euphausiacea</taxon>
        <taxon>Euphausiidae</taxon>
        <taxon>Meganyctiphanes</taxon>
    </lineage>
</organism>
<dbReference type="EMBL" id="CAXKWB010067784">
    <property type="protein sequence ID" value="CAL4191425.1"/>
    <property type="molecule type" value="Genomic_DNA"/>
</dbReference>
<dbReference type="Proteomes" id="UP001497623">
    <property type="component" value="Unassembled WGS sequence"/>
</dbReference>
<dbReference type="InterPro" id="IPR029000">
    <property type="entry name" value="Cyclophilin-like_dom_sf"/>
</dbReference>
<dbReference type="SUPFAM" id="SSF50891">
    <property type="entry name" value="Cyclophilin-like"/>
    <property type="match status" value="1"/>
</dbReference>